<protein>
    <submittedName>
        <fullName evidence="1">Uncharacterized protein</fullName>
    </submittedName>
</protein>
<sequence length="94" mass="10752">MTKQPCTSATAEDEGEMEIERSVLAYLHRHPQAADTLRGIVNWWLPRQRYESGCMRIERVLDRLVGEGQLHCDPLPDGEVLYALNDHTKPPQPN</sequence>
<dbReference type="EMBL" id="JBEPSD010000004">
    <property type="protein sequence ID" value="MET4571028.1"/>
    <property type="molecule type" value="Genomic_DNA"/>
</dbReference>
<evidence type="ECO:0000313" key="1">
    <source>
        <dbReference type="EMBL" id="MET4571028.1"/>
    </source>
</evidence>
<evidence type="ECO:0000313" key="2">
    <source>
        <dbReference type="Proteomes" id="UP001549251"/>
    </source>
</evidence>
<comment type="caution">
    <text evidence="1">The sequence shown here is derived from an EMBL/GenBank/DDBJ whole genome shotgun (WGS) entry which is preliminary data.</text>
</comment>
<dbReference type="Proteomes" id="UP001549251">
    <property type="component" value="Unassembled WGS sequence"/>
</dbReference>
<keyword evidence="2" id="KW-1185">Reference proteome</keyword>
<organism evidence="1 2">
    <name type="scientific">Rhodanobacter soli</name>
    <dbReference type="NCBI Taxonomy" id="590609"/>
    <lineage>
        <taxon>Bacteria</taxon>
        <taxon>Pseudomonadati</taxon>
        <taxon>Pseudomonadota</taxon>
        <taxon>Gammaproteobacteria</taxon>
        <taxon>Lysobacterales</taxon>
        <taxon>Rhodanobacteraceae</taxon>
        <taxon>Rhodanobacter</taxon>
    </lineage>
</organism>
<gene>
    <name evidence="1" type="ORF">ABIE04_003410</name>
</gene>
<proteinExistence type="predicted"/>
<accession>A0ABV2Q1P6</accession>
<reference evidence="1 2" key="1">
    <citation type="submission" date="2024-06" db="EMBL/GenBank/DDBJ databases">
        <title>Sorghum-associated microbial communities from plants grown in Nebraska, USA.</title>
        <authorList>
            <person name="Schachtman D."/>
        </authorList>
    </citation>
    <scope>NUCLEOTIDE SEQUENCE [LARGE SCALE GENOMIC DNA]</scope>
    <source>
        <strain evidence="1 2">1757</strain>
    </source>
</reference>
<dbReference type="RefSeq" id="WP_354552953.1">
    <property type="nucleotide sequence ID" value="NZ_JBEPSD010000004.1"/>
</dbReference>
<name>A0ABV2Q1P6_9GAMM</name>